<accession>A0A1Z5JTY8</accession>
<organism evidence="8 9">
    <name type="scientific">Fistulifera solaris</name>
    <name type="common">Oleaginous diatom</name>
    <dbReference type="NCBI Taxonomy" id="1519565"/>
    <lineage>
        <taxon>Eukaryota</taxon>
        <taxon>Sar</taxon>
        <taxon>Stramenopiles</taxon>
        <taxon>Ochrophyta</taxon>
        <taxon>Bacillariophyta</taxon>
        <taxon>Bacillariophyceae</taxon>
        <taxon>Bacillariophycidae</taxon>
        <taxon>Naviculales</taxon>
        <taxon>Naviculaceae</taxon>
        <taxon>Fistulifera</taxon>
    </lineage>
</organism>
<keyword evidence="4" id="KW-0406">Ion transport</keyword>
<evidence type="ECO:0000256" key="4">
    <source>
        <dbReference type="ARBA" id="ARBA00023065"/>
    </source>
</evidence>
<evidence type="ECO:0000256" key="6">
    <source>
        <dbReference type="SAM" id="MobiDB-lite"/>
    </source>
</evidence>
<feature type="transmembrane region" description="Helical" evidence="7">
    <location>
        <begin position="309"/>
        <end position="328"/>
    </location>
</feature>
<feature type="region of interest" description="Disordered" evidence="6">
    <location>
        <begin position="1"/>
        <end position="39"/>
    </location>
</feature>
<feature type="region of interest" description="Disordered" evidence="6">
    <location>
        <begin position="65"/>
        <end position="148"/>
    </location>
</feature>
<keyword evidence="7" id="KW-1133">Transmembrane helix</keyword>
<sequence length="1078" mass="120376">MTSQAYDPNDPSDASEADEEKLDSSRFNASPMFRGSSFVSDVSMTEALADEEDDKLAIGRLSVLEYSDTSEDPSHRKSQKHSSSRSERKYSRSKSPSFLSNVQHAKEGGRIATDRKQRFQQKSSLKKTSGLAASMPSRKDYKRSAKQRYKLKSKDYDSSNWVTQLAASFRSASPSISTENDAKRFSNEHLVHISSLNFRDLRPDNPHEGSPLLDPSGSGGPSKSIERRASAKRPSYVQLAAAFLRDYEASRPPVFGGCGLEEISERQVKLHEFRYGNCIYPVVLGIATVALFLSCFFEGFGNQQDDQAALTALNAFAVIVYSFDLLIARDLYKLSMNPRFSSMLGDRAGLFKENLAYSSRNNSFGQPLMLFCGLLFLENCTKLVISPDRSLVIFSSTFKPVALFYVSSLAREALTVLGMIFPEVVRVLSMDGLLHLLFAAIATRLFQKHDGFEHLGASLLSLFELSSSAGNPGIWLPFYEQSQLSAVFFVSFIVISVFSMQSLILSVVFHAYMRASKEIRKKAAAQRELAIQLAFKSLQFHHRLGQDASTTTSPGDCIPLSLVQQILEIIRPHYSALKINALLEIVASSDQKYIDYATFRAKIRKALNASIRTTRTASTLAMTIELAAVLVSMINFVFVIMISSRFHDRSLSITAILICFGITFAAGGELVIRFNPFRIPDFTPLTRMDPAFDGIALVAAIVSFIGFLLLIFSTNATTAVNCMLIGRALDMVRIMRFFQFFRDLIKRSSEVLFYLVGPSFLVISTLHVFVYVGMYLWGGNISTESYQMYDLNNFNSYQEGIVTMFQVLVVDDWAILAETFLLASRFNSPLIVYTFLMVAYFAGVLVMSNVLTSFFLEAYLTTSSEDEEGPAEATALVHKEKENDPEIDRYGFHFADNIHRSQSPDRRHATDIPRRDDSDHDADSEGSSESDIFEFDVYERNGVGKLLDNSPGGSRRDDVLHRICGYLEVFESLSTGRQPVGWLVCDQQTMDRFGNQLFQELAHGFLGNFELQAVVTDMHSELLVLAPTSNSRSGTRVRQYPAKDTSNSHLQISGSLLSQNPTLSIFVACVIDNKKTQQ</sequence>
<feature type="transmembrane region" description="Helical" evidence="7">
    <location>
        <begin position="484"/>
        <end position="512"/>
    </location>
</feature>
<feature type="region of interest" description="Disordered" evidence="6">
    <location>
        <begin position="902"/>
        <end position="929"/>
    </location>
</feature>
<keyword evidence="3" id="KW-0106">Calcium</keyword>
<feature type="transmembrane region" description="Helical" evidence="7">
    <location>
        <begin position="650"/>
        <end position="672"/>
    </location>
</feature>
<feature type="transmembrane region" description="Helical" evidence="7">
    <location>
        <begin position="751"/>
        <end position="777"/>
    </location>
</feature>
<evidence type="ECO:0000256" key="1">
    <source>
        <dbReference type="ARBA" id="ARBA00022448"/>
    </source>
</evidence>
<evidence type="ECO:0000256" key="3">
    <source>
        <dbReference type="ARBA" id="ARBA00022837"/>
    </source>
</evidence>
<keyword evidence="7" id="KW-0812">Transmembrane</keyword>
<evidence type="ECO:0000313" key="8">
    <source>
        <dbReference type="EMBL" id="GAX17248.1"/>
    </source>
</evidence>
<dbReference type="InParanoid" id="A0A1Z5JTY8"/>
<dbReference type="PANTHER" id="PTHR46988">
    <property type="entry name" value="TWO PORE CALCIUM CHANNEL PROTEIN 1"/>
    <property type="match status" value="1"/>
</dbReference>
<dbReference type="GO" id="GO:0005245">
    <property type="term" value="F:voltage-gated calcium channel activity"/>
    <property type="evidence" value="ECO:0007669"/>
    <property type="project" value="InterPro"/>
</dbReference>
<proteinExistence type="predicted"/>
<feature type="transmembrane region" description="Helical" evidence="7">
    <location>
        <begin position="830"/>
        <end position="856"/>
    </location>
</feature>
<evidence type="ECO:0000256" key="5">
    <source>
        <dbReference type="ARBA" id="ARBA00023303"/>
    </source>
</evidence>
<dbReference type="AlphaFoldDB" id="A0A1Z5JTY8"/>
<feature type="compositionally biased region" description="Basic and acidic residues" evidence="6">
    <location>
        <begin position="902"/>
        <end position="923"/>
    </location>
</feature>
<keyword evidence="5" id="KW-0407">Ion channel</keyword>
<protein>
    <submittedName>
        <fullName evidence="8">Uncharacterized protein</fullName>
    </submittedName>
</protein>
<keyword evidence="7" id="KW-0472">Membrane</keyword>
<keyword evidence="1" id="KW-0813">Transport</keyword>
<gene>
    <name evidence="8" type="ORF">FisN_10Lh105</name>
</gene>
<dbReference type="InterPro" id="IPR044581">
    <property type="entry name" value="TPC1_plant"/>
</dbReference>
<feature type="transmembrane region" description="Helical" evidence="7">
    <location>
        <begin position="427"/>
        <end position="446"/>
    </location>
</feature>
<feature type="transmembrane region" description="Helical" evidence="7">
    <location>
        <begin position="692"/>
        <end position="712"/>
    </location>
</feature>
<feature type="transmembrane region" description="Helical" evidence="7">
    <location>
        <begin position="620"/>
        <end position="644"/>
    </location>
</feature>
<feature type="region of interest" description="Disordered" evidence="6">
    <location>
        <begin position="204"/>
        <end position="230"/>
    </location>
</feature>
<name>A0A1Z5JTY8_FISSO</name>
<dbReference type="Proteomes" id="UP000198406">
    <property type="component" value="Unassembled WGS sequence"/>
</dbReference>
<feature type="compositionally biased region" description="Basic and acidic residues" evidence="6">
    <location>
        <begin position="104"/>
        <end position="117"/>
    </location>
</feature>
<comment type="caution">
    <text evidence="8">The sequence shown here is derived from an EMBL/GenBank/DDBJ whole genome shotgun (WGS) entry which is preliminary data.</text>
</comment>
<feature type="transmembrane region" description="Helical" evidence="7">
    <location>
        <begin position="279"/>
        <end position="297"/>
    </location>
</feature>
<evidence type="ECO:0000256" key="2">
    <source>
        <dbReference type="ARBA" id="ARBA00022737"/>
    </source>
</evidence>
<dbReference type="EMBL" id="BDSP01000114">
    <property type="protein sequence ID" value="GAX17248.1"/>
    <property type="molecule type" value="Genomic_DNA"/>
</dbReference>
<reference evidence="8 9" key="1">
    <citation type="journal article" date="2015" name="Plant Cell">
        <title>Oil accumulation by the oleaginous diatom Fistulifera solaris as revealed by the genome and transcriptome.</title>
        <authorList>
            <person name="Tanaka T."/>
            <person name="Maeda Y."/>
            <person name="Veluchamy A."/>
            <person name="Tanaka M."/>
            <person name="Abida H."/>
            <person name="Marechal E."/>
            <person name="Bowler C."/>
            <person name="Muto M."/>
            <person name="Sunaga Y."/>
            <person name="Tanaka M."/>
            <person name="Yoshino T."/>
            <person name="Taniguchi T."/>
            <person name="Fukuda Y."/>
            <person name="Nemoto M."/>
            <person name="Matsumoto M."/>
            <person name="Wong P.S."/>
            <person name="Aburatani S."/>
            <person name="Fujibuchi W."/>
        </authorList>
    </citation>
    <scope>NUCLEOTIDE SEQUENCE [LARGE SCALE GENOMIC DNA]</scope>
    <source>
        <strain evidence="8 9">JPCC DA0580</strain>
    </source>
</reference>
<keyword evidence="9" id="KW-1185">Reference proteome</keyword>
<evidence type="ECO:0000313" key="9">
    <source>
        <dbReference type="Proteomes" id="UP000198406"/>
    </source>
</evidence>
<dbReference type="Gene3D" id="1.10.287.70">
    <property type="match status" value="2"/>
</dbReference>
<dbReference type="PANTHER" id="PTHR46988:SF2">
    <property type="entry name" value="TWO PORE CALCIUM CHANNEL PROTEIN 1"/>
    <property type="match status" value="1"/>
</dbReference>
<dbReference type="OrthoDB" id="43411at2759"/>
<keyword evidence="2" id="KW-0677">Repeat</keyword>
<evidence type="ECO:0000256" key="7">
    <source>
        <dbReference type="SAM" id="Phobius"/>
    </source>
</evidence>